<comment type="caution">
    <text evidence="1">The sequence shown here is derived from an EMBL/GenBank/DDBJ whole genome shotgun (WGS) entry which is preliminary data.</text>
</comment>
<reference evidence="1 2" key="1">
    <citation type="submission" date="2020-08" db="EMBL/GenBank/DDBJ databases">
        <title>Genomic Encyclopedia of Type Strains, Phase IV (KMG-IV): sequencing the most valuable type-strain genomes for metagenomic binning, comparative biology and taxonomic classification.</title>
        <authorList>
            <person name="Goeker M."/>
        </authorList>
    </citation>
    <scope>NUCLEOTIDE SEQUENCE [LARGE SCALE GENOMIC DNA]</scope>
    <source>
        <strain evidence="1 2">DSM 4731</strain>
    </source>
</reference>
<accession>A0A7W9F8F5</accession>
<evidence type="ECO:0000313" key="2">
    <source>
        <dbReference type="Proteomes" id="UP000527324"/>
    </source>
</evidence>
<evidence type="ECO:0000313" key="1">
    <source>
        <dbReference type="EMBL" id="MBB5740052.1"/>
    </source>
</evidence>
<dbReference type="RefSeq" id="WP_183216449.1">
    <property type="nucleotide sequence ID" value="NZ_CAJFZW010000007.1"/>
</dbReference>
<sequence length="250" mass="27606">MVESATVPLGAVRGAEPVALAQRILPPETAARIEGGLVRRQWLPGQSYFIRFDERPSVHSDGLCRRTSHVASAGAPRVGEEAADDTPLALTPFQTVVFYAPTYPNLASDAGCLSEGGWIGAPERELEPTLRMLDRLTRAMARAAGPDELGFALSCRSEKPEDCADPRRALADLPLDRLLGVRLKNTVYQEEPTEGRVRVRKMQPVVDDRWPEAEVHFDSTPPDGQSWIVVLKGIDRLEAVEIRRTLVIRH</sequence>
<dbReference type="AlphaFoldDB" id="A0A7W9F8F5"/>
<dbReference type="EMBL" id="JACHOQ010000003">
    <property type="protein sequence ID" value="MBB5740052.1"/>
    <property type="molecule type" value="Genomic_DNA"/>
</dbReference>
<gene>
    <name evidence="1" type="ORF">GGQ93_001766</name>
</gene>
<dbReference type="Proteomes" id="UP000527324">
    <property type="component" value="Unassembled WGS sequence"/>
</dbReference>
<name>A0A7W9F8F5_9CAUL</name>
<organism evidence="1 2">
    <name type="scientific">Brevundimonas aurantiaca</name>
    <dbReference type="NCBI Taxonomy" id="74316"/>
    <lineage>
        <taxon>Bacteria</taxon>
        <taxon>Pseudomonadati</taxon>
        <taxon>Pseudomonadota</taxon>
        <taxon>Alphaproteobacteria</taxon>
        <taxon>Caulobacterales</taxon>
        <taxon>Caulobacteraceae</taxon>
        <taxon>Brevundimonas</taxon>
    </lineage>
</organism>
<protein>
    <submittedName>
        <fullName evidence="1">Uncharacterized protein</fullName>
    </submittedName>
</protein>
<keyword evidence="2" id="KW-1185">Reference proteome</keyword>
<proteinExistence type="predicted"/>